<comment type="caution">
    <text evidence="3">The sequence shown here is derived from an EMBL/GenBank/DDBJ whole genome shotgun (WGS) entry which is preliminary data.</text>
</comment>
<dbReference type="GO" id="GO:0015969">
    <property type="term" value="P:guanosine tetraphosphate metabolic process"/>
    <property type="evidence" value="ECO:0007669"/>
    <property type="project" value="InterPro"/>
</dbReference>
<evidence type="ECO:0000313" key="4">
    <source>
        <dbReference type="Proteomes" id="UP000316747"/>
    </source>
</evidence>
<gene>
    <name evidence="3" type="ORF">FBY41_4061</name>
</gene>
<dbReference type="Proteomes" id="UP000316747">
    <property type="component" value="Unassembled WGS sequence"/>
</dbReference>
<dbReference type="SMART" id="SM00954">
    <property type="entry name" value="RelA_SpoT"/>
    <property type="match status" value="1"/>
</dbReference>
<evidence type="ECO:0000259" key="2">
    <source>
        <dbReference type="SMART" id="SM00954"/>
    </source>
</evidence>
<dbReference type="InterPro" id="IPR043519">
    <property type="entry name" value="NT_sf"/>
</dbReference>
<dbReference type="EMBL" id="VFPM01000004">
    <property type="protein sequence ID" value="TQM57240.1"/>
    <property type="molecule type" value="Genomic_DNA"/>
</dbReference>
<dbReference type="AlphaFoldDB" id="A0A543HFZ5"/>
<dbReference type="GO" id="GO:0016740">
    <property type="term" value="F:transferase activity"/>
    <property type="evidence" value="ECO:0007669"/>
    <property type="project" value="UniProtKB-KW"/>
</dbReference>
<evidence type="ECO:0000256" key="1">
    <source>
        <dbReference type="SAM" id="MobiDB-lite"/>
    </source>
</evidence>
<keyword evidence="3" id="KW-0808">Transferase</keyword>
<dbReference type="PANTHER" id="PTHR41773:SF1">
    <property type="entry name" value="RELA_SPOT DOMAIN-CONTAINING PROTEIN"/>
    <property type="match status" value="1"/>
</dbReference>
<dbReference type="SUPFAM" id="SSF81301">
    <property type="entry name" value="Nucleotidyltransferase"/>
    <property type="match status" value="1"/>
</dbReference>
<sequence>MIDAAGHGPDAFSDALRHVRQARQLSQRELAELEPACARWEDDGSVAFVDRAGRAFPAHAELRVGEVPDWLGGRYNWSRECENARWWTRQRSPRPVVPPPQHRRARQDGAMPHDSVITEAIAAYAAGRPELEEATERFVQLVRELLDDAGINYLSVTGRTKSVESFAAKAEQRRDGVLLHPQPLVDITDQIGVRVITFVPDDVTAVAKLLAEELAVIDDRDMGQETARAGRFGYASRHLLVSVDASRTIPAAYASLRRRSASVQIRTVLQHAWAEFEHDIRYKGTVPEEHAHDLDRRFTLAAGLLELADREFSAIRDRLQQALPERPADPDETGGGGGIDAQDLAKFLAGKYADAGWSRGDHYTWVSGLLLELGITSVEQLAEVIAPVDGADLNLRMGYRYPPGAVRRLDDALLATFGERYVELPGNAHRRASLETRLHKLRD</sequence>
<keyword evidence="4" id="KW-1185">Reference proteome</keyword>
<reference evidence="3 4" key="1">
    <citation type="submission" date="2019-06" db="EMBL/GenBank/DDBJ databases">
        <title>Genome sequencing of plant associated microbes to promote plant fitness in Sorghum bicolor and Oryza sativa.</title>
        <authorList>
            <person name="Coleman-Derr D."/>
        </authorList>
    </citation>
    <scope>NUCLEOTIDE SEQUENCE [LARGE SCALE GENOMIC DNA]</scope>
    <source>
        <strain evidence="3 4">KV-663</strain>
    </source>
</reference>
<dbReference type="Gene3D" id="1.10.287.860">
    <property type="entry name" value="Nucleotidyltransferase"/>
    <property type="match status" value="1"/>
</dbReference>
<feature type="region of interest" description="Disordered" evidence="1">
    <location>
        <begin position="92"/>
        <end position="111"/>
    </location>
</feature>
<dbReference type="RefSeq" id="WP_311769425.1">
    <property type="nucleotide sequence ID" value="NZ_VFPM01000004.1"/>
</dbReference>
<proteinExistence type="predicted"/>
<protein>
    <submittedName>
        <fullName evidence="3">PpGpp synthetase/RelA/SpoT-type nucleotidyltransferase</fullName>
    </submittedName>
</protein>
<dbReference type="PANTHER" id="PTHR41773">
    <property type="entry name" value="GTP PYROPHOSPHATASE-RELATED"/>
    <property type="match status" value="1"/>
</dbReference>
<dbReference type="InterPro" id="IPR007685">
    <property type="entry name" value="RelA_SpoT"/>
</dbReference>
<organism evidence="3 4">
    <name type="scientific">Humibacillus xanthopallidus</name>
    <dbReference type="NCBI Taxonomy" id="412689"/>
    <lineage>
        <taxon>Bacteria</taxon>
        <taxon>Bacillati</taxon>
        <taxon>Actinomycetota</taxon>
        <taxon>Actinomycetes</taxon>
        <taxon>Micrococcales</taxon>
        <taxon>Intrasporangiaceae</taxon>
        <taxon>Humibacillus</taxon>
    </lineage>
</organism>
<feature type="domain" description="RelA/SpoT" evidence="2">
    <location>
        <begin position="158"/>
        <end position="288"/>
    </location>
</feature>
<dbReference type="CDD" id="cd05399">
    <property type="entry name" value="NT_Rel-Spo_like"/>
    <property type="match status" value="1"/>
</dbReference>
<name>A0A543HFZ5_9MICO</name>
<dbReference type="Gene3D" id="3.30.460.10">
    <property type="entry name" value="Beta Polymerase, domain 2"/>
    <property type="match status" value="1"/>
</dbReference>
<evidence type="ECO:0000313" key="3">
    <source>
        <dbReference type="EMBL" id="TQM57240.1"/>
    </source>
</evidence>
<accession>A0A543HFZ5</accession>
<dbReference type="Pfam" id="PF04607">
    <property type="entry name" value="RelA_SpoT"/>
    <property type="match status" value="1"/>
</dbReference>